<organism evidence="1 2">
    <name type="scientific">Fluctibacter halophilus</name>
    <dbReference type="NCBI Taxonomy" id="226011"/>
    <lineage>
        <taxon>Bacteria</taxon>
        <taxon>Pseudomonadati</taxon>
        <taxon>Pseudomonadota</taxon>
        <taxon>Gammaproteobacteria</taxon>
        <taxon>Alteromonadales</taxon>
        <taxon>Alteromonadaceae</taxon>
        <taxon>Fluctibacter</taxon>
    </lineage>
</organism>
<dbReference type="EMBL" id="JAJEWP010000003">
    <property type="protein sequence ID" value="MCC2617033.1"/>
    <property type="molecule type" value="Genomic_DNA"/>
</dbReference>
<evidence type="ECO:0008006" key="3">
    <source>
        <dbReference type="Google" id="ProtNLM"/>
    </source>
</evidence>
<dbReference type="Proteomes" id="UP001520878">
    <property type="component" value="Unassembled WGS sequence"/>
</dbReference>
<evidence type="ECO:0000313" key="1">
    <source>
        <dbReference type="EMBL" id="MCC2617033.1"/>
    </source>
</evidence>
<keyword evidence="2" id="KW-1185">Reference proteome</keyword>
<proteinExistence type="predicted"/>
<gene>
    <name evidence="1" type="ORF">LJ739_12345</name>
</gene>
<comment type="caution">
    <text evidence="1">The sequence shown here is derived from an EMBL/GenBank/DDBJ whole genome shotgun (WGS) entry which is preliminary data.</text>
</comment>
<evidence type="ECO:0000313" key="2">
    <source>
        <dbReference type="Proteomes" id="UP001520878"/>
    </source>
</evidence>
<sequence>MERRPVVTGIAQSGTAFNRKTRRIASNAFSCVGNRITLKRLQPVTVLPGHGDVASSAAVERDLAFLGRAWAVVRQGLQRQTPLGELQSALQQTLGPMYREQYVDFDASVNYLVEMMYHKPAV</sequence>
<protein>
    <recommendedName>
        <fullName evidence="3">Metallo-beta-lactamase domain-containing protein</fullName>
    </recommendedName>
</protein>
<dbReference type="RefSeq" id="WP_229160917.1">
    <property type="nucleotide sequence ID" value="NZ_JAJEWP010000003.1"/>
</dbReference>
<reference evidence="1 2" key="1">
    <citation type="submission" date="2021-10" db="EMBL/GenBank/DDBJ databases">
        <title>Draft genome of Aestuariibacter halophilus JC2043.</title>
        <authorList>
            <person name="Emsley S.A."/>
            <person name="Pfannmuller K.M."/>
            <person name="Ushijima B."/>
            <person name="Saw J.H."/>
            <person name="Videau P."/>
        </authorList>
    </citation>
    <scope>NUCLEOTIDE SEQUENCE [LARGE SCALE GENOMIC DNA]</scope>
    <source>
        <strain evidence="1 2">JC2043</strain>
    </source>
</reference>
<name>A0ABS8G934_9ALTE</name>
<accession>A0ABS8G934</accession>